<dbReference type="InterPro" id="IPR019489">
    <property type="entry name" value="Clp_ATPase_C"/>
</dbReference>
<dbReference type="InterPro" id="IPR001270">
    <property type="entry name" value="ClpA/B"/>
</dbReference>
<protein>
    <recommendedName>
        <fullName evidence="2">Chaperone protein ClpB</fullName>
    </recommendedName>
</protein>
<dbReference type="GO" id="GO:0034605">
    <property type="term" value="P:cellular response to heat"/>
    <property type="evidence" value="ECO:0007669"/>
    <property type="project" value="TreeGrafter"/>
</dbReference>
<dbReference type="GO" id="GO:0005737">
    <property type="term" value="C:cytoplasm"/>
    <property type="evidence" value="ECO:0007669"/>
    <property type="project" value="TreeGrafter"/>
</dbReference>
<dbReference type="Pfam" id="PF10431">
    <property type="entry name" value="ClpB_D2-small"/>
    <property type="match status" value="1"/>
</dbReference>
<feature type="domain" description="AAA+ ATPase" evidence="10">
    <location>
        <begin position="51"/>
        <end position="195"/>
    </location>
</feature>
<dbReference type="AlphaFoldDB" id="A0A940DEE3"/>
<dbReference type="FunFam" id="3.40.50.300:FF:000010">
    <property type="entry name" value="Chaperone clpB 1, putative"/>
    <property type="match status" value="1"/>
</dbReference>
<dbReference type="Pfam" id="PF07724">
    <property type="entry name" value="AAA_2"/>
    <property type="match status" value="1"/>
</dbReference>
<keyword evidence="3" id="KW-0677">Repeat</keyword>
<dbReference type="GO" id="GO:0005524">
    <property type="term" value="F:ATP binding"/>
    <property type="evidence" value="ECO:0007669"/>
    <property type="project" value="UniProtKB-KW"/>
</dbReference>
<dbReference type="PRINTS" id="PR00300">
    <property type="entry name" value="CLPPROTEASEA"/>
</dbReference>
<dbReference type="FunFam" id="1.10.8.60:FF:000017">
    <property type="entry name" value="ATP-dependent chaperone ClpB"/>
    <property type="match status" value="1"/>
</dbReference>
<evidence type="ECO:0000256" key="7">
    <source>
        <dbReference type="ARBA" id="ARBA00025613"/>
    </source>
</evidence>
<dbReference type="InterPro" id="IPR003593">
    <property type="entry name" value="AAA+_ATPase"/>
</dbReference>
<dbReference type="SMART" id="SM00382">
    <property type="entry name" value="AAA"/>
    <property type="match status" value="2"/>
</dbReference>
<feature type="domain" description="Clp ATPase C-terminal" evidence="11">
    <location>
        <begin position="595"/>
        <end position="684"/>
    </location>
</feature>
<dbReference type="Gene3D" id="1.10.8.60">
    <property type="match status" value="1"/>
</dbReference>
<evidence type="ECO:0000256" key="9">
    <source>
        <dbReference type="SAM" id="Coils"/>
    </source>
</evidence>
<dbReference type="PANTHER" id="PTHR11638">
    <property type="entry name" value="ATP-DEPENDENT CLP PROTEASE"/>
    <property type="match status" value="1"/>
</dbReference>
<evidence type="ECO:0000256" key="8">
    <source>
        <dbReference type="ARBA" id="ARBA00026057"/>
    </source>
</evidence>
<dbReference type="SUPFAM" id="SSF52540">
    <property type="entry name" value="P-loop containing nucleoside triphosphate hydrolases"/>
    <property type="match status" value="2"/>
</dbReference>
<comment type="similarity">
    <text evidence="1">Belongs to the ClpA/ClpB family.</text>
</comment>
<comment type="function">
    <text evidence="7">Part of a stress-induced multi-chaperone system, it is involved in the recovery of the cell from heat-induced damage, in cooperation with DnaK, DnaJ and GrpE. Acts before DnaK, in the processing of protein aggregates. Protein binding stimulates the ATPase activity; ATP hydrolysis unfolds the denatured protein aggregates, which probably helps expose new hydrophobic binding sites on the surface of ClpB-bound aggregates, contributing to the solubilization and refolding of denatured protein aggregates by DnaK.</text>
</comment>
<dbReference type="InterPro" id="IPR027417">
    <property type="entry name" value="P-loop_NTPase"/>
</dbReference>
<evidence type="ECO:0000256" key="1">
    <source>
        <dbReference type="ARBA" id="ARBA00008675"/>
    </source>
</evidence>
<evidence type="ECO:0000259" key="11">
    <source>
        <dbReference type="SMART" id="SM01086"/>
    </source>
</evidence>
<dbReference type="PANTHER" id="PTHR11638:SF18">
    <property type="entry name" value="HEAT SHOCK PROTEIN 104"/>
    <property type="match status" value="1"/>
</dbReference>
<comment type="caution">
    <text evidence="12">The sequence shown here is derived from an EMBL/GenBank/DDBJ whole genome shotgun (WGS) entry which is preliminary data.</text>
</comment>
<dbReference type="CDD" id="cd19499">
    <property type="entry name" value="RecA-like_ClpB_Hsp104-like"/>
    <property type="match status" value="1"/>
</dbReference>
<dbReference type="PROSITE" id="PS00870">
    <property type="entry name" value="CLPAB_1"/>
    <property type="match status" value="1"/>
</dbReference>
<keyword evidence="4" id="KW-0547">Nucleotide-binding</keyword>
<dbReference type="Pfam" id="PF17871">
    <property type="entry name" value="AAA_lid_9"/>
    <property type="match status" value="1"/>
</dbReference>
<comment type="subunit">
    <text evidence="8">Homohexamer. The oligomerization is ATP-dependent.</text>
</comment>
<dbReference type="Gene3D" id="3.40.50.300">
    <property type="entry name" value="P-loop containing nucleotide triphosphate hydrolases"/>
    <property type="match status" value="3"/>
</dbReference>
<reference evidence="12" key="1">
    <citation type="submission" date="2020-10" db="EMBL/GenBank/DDBJ databases">
        <authorList>
            <person name="Gilroy R."/>
        </authorList>
    </citation>
    <scope>NUCLEOTIDE SEQUENCE</scope>
    <source>
        <strain evidence="12">B1-16210</strain>
    </source>
</reference>
<evidence type="ECO:0000313" key="12">
    <source>
        <dbReference type="EMBL" id="MBO8407063.1"/>
    </source>
</evidence>
<dbReference type="FunFam" id="3.40.50.300:FF:000025">
    <property type="entry name" value="ATP-dependent Clp protease subunit"/>
    <property type="match status" value="1"/>
</dbReference>
<reference evidence="12" key="2">
    <citation type="journal article" date="2021" name="PeerJ">
        <title>Extensive microbial diversity within the chicken gut microbiome revealed by metagenomics and culture.</title>
        <authorList>
            <person name="Gilroy R."/>
            <person name="Ravi A."/>
            <person name="Getino M."/>
            <person name="Pursley I."/>
            <person name="Horton D.L."/>
            <person name="Alikhan N.F."/>
            <person name="Baker D."/>
            <person name="Gharbi K."/>
            <person name="Hall N."/>
            <person name="Watson M."/>
            <person name="Adriaenssens E.M."/>
            <person name="Foster-Nyarko E."/>
            <person name="Jarju S."/>
            <person name="Secka A."/>
            <person name="Antonio M."/>
            <person name="Oren A."/>
            <person name="Chaudhuri R.R."/>
            <person name="La Ragione R."/>
            <person name="Hildebrand F."/>
            <person name="Pallen M.J."/>
        </authorList>
    </citation>
    <scope>NUCLEOTIDE SEQUENCE</scope>
    <source>
        <strain evidence="12">B1-16210</strain>
    </source>
</reference>
<evidence type="ECO:0000256" key="2">
    <source>
        <dbReference type="ARBA" id="ARBA00017574"/>
    </source>
</evidence>
<evidence type="ECO:0000313" key="13">
    <source>
        <dbReference type="Proteomes" id="UP000721442"/>
    </source>
</evidence>
<evidence type="ECO:0000256" key="5">
    <source>
        <dbReference type="ARBA" id="ARBA00022840"/>
    </source>
</evidence>
<dbReference type="InterPro" id="IPR018368">
    <property type="entry name" value="ClpA/B_CS1"/>
</dbReference>
<feature type="coiled-coil region" evidence="9">
    <location>
        <begin position="265"/>
        <end position="379"/>
    </location>
</feature>
<feature type="domain" description="AAA+ ATPase" evidence="10">
    <location>
        <begin position="445"/>
        <end position="596"/>
    </location>
</feature>
<evidence type="ECO:0000256" key="6">
    <source>
        <dbReference type="ARBA" id="ARBA00023186"/>
    </source>
</evidence>
<keyword evidence="6" id="KW-0143">Chaperone</keyword>
<organism evidence="12 13">
    <name type="scientific">Candidatus Enterousia excrementavium</name>
    <dbReference type="NCBI Taxonomy" id="2840789"/>
    <lineage>
        <taxon>Bacteria</taxon>
        <taxon>Pseudomonadati</taxon>
        <taxon>Pseudomonadota</taxon>
        <taxon>Alphaproteobacteria</taxon>
        <taxon>Candidatus Enterousia</taxon>
    </lineage>
</organism>
<proteinExistence type="inferred from homology"/>
<dbReference type="InterPro" id="IPR050130">
    <property type="entry name" value="ClpA_ClpB"/>
</dbReference>
<evidence type="ECO:0000256" key="4">
    <source>
        <dbReference type="ARBA" id="ARBA00022741"/>
    </source>
</evidence>
<dbReference type="EMBL" id="JADINE010000017">
    <property type="protein sequence ID" value="MBO8407063.1"/>
    <property type="molecule type" value="Genomic_DNA"/>
</dbReference>
<gene>
    <name evidence="12" type="ORF">IAC77_01220</name>
</gene>
<dbReference type="SMART" id="SM01086">
    <property type="entry name" value="ClpB_D2-small"/>
    <property type="match status" value="1"/>
</dbReference>
<keyword evidence="9" id="KW-0175">Coiled coil</keyword>
<dbReference type="Pfam" id="PF00004">
    <property type="entry name" value="AAA"/>
    <property type="match status" value="1"/>
</dbReference>
<keyword evidence="5" id="KW-0067">ATP-binding</keyword>
<dbReference type="GO" id="GO:0016887">
    <property type="term" value="F:ATP hydrolysis activity"/>
    <property type="evidence" value="ECO:0007669"/>
    <property type="project" value="InterPro"/>
</dbReference>
<dbReference type="CDD" id="cd00009">
    <property type="entry name" value="AAA"/>
    <property type="match status" value="1"/>
</dbReference>
<evidence type="ECO:0000256" key="3">
    <source>
        <dbReference type="ARBA" id="ARBA00022737"/>
    </source>
</evidence>
<dbReference type="Proteomes" id="UP000721442">
    <property type="component" value="Unassembled WGS sequence"/>
</dbReference>
<sequence length="685" mass="76039">MNPEEMQETPDQAIAKYTTDFTKLAADGKLDPVIGRDEEIRRTIQVLSRRTKNNPVLIGNPGVGKTAIVEGLAERIVSGDVPENLLNKKLLSLDMGAMMAGAMFRGQFEGRFKAILKAVKDADGQIILFIDELHTLVGAGKGEGSMDAGNLIKPMLARGELHCLGATTLDEYRQYIEKDPALARRFQPVYVDEPTVDDTISILRGLKEKYEGHHGVRISDAALVAAVRLSNRYITDRFLPDKAIDLIDEAAARVRIEIASKPDKLDEVDRHLMQLKIEQQALKKEKDEDSKKRLKELDSVIKDAEEESRKLTAEWQAEQAKMRALSDAMAALDAAKAEVATAMRNGDYEKASALQYGKIPELEQQISKMNADAREYKTVLPEHIAAVVSKWTGVPADKLSMEEQSKLLNIEDELRKRVVGQDHALSVVARAIRRSRAGLSDPRRPSGSFMFLGPTGVGKTEVAKALAEYLFNDDAAMTRIDMSEYMEPHSVSRLIGSPPGYVGYEQGGVLTESVRRRPYQVLLFDEIEKANPDVFNVFLQILDDGRLTDGQGHVVNFTNTIIIMTSNLPDMDAVKKQFRPEFINRIDEIVFFNPLGKDVMAGIVKIQLHNLENRLAERRISLNVSDKAIKWLGDNGYDPVFGARPLKRLITSAVEDKIADLILSGTVGEGSTVVVDVHGKELTVQ</sequence>
<accession>A0A940DEE3</accession>
<dbReference type="InterPro" id="IPR041546">
    <property type="entry name" value="ClpA/ClpB_AAA_lid"/>
</dbReference>
<name>A0A940DEE3_9PROT</name>
<evidence type="ECO:0000259" key="10">
    <source>
        <dbReference type="SMART" id="SM00382"/>
    </source>
</evidence>
<dbReference type="FunFam" id="3.40.50.300:FF:000120">
    <property type="entry name" value="ATP-dependent chaperone ClpB"/>
    <property type="match status" value="1"/>
</dbReference>
<dbReference type="InterPro" id="IPR003959">
    <property type="entry name" value="ATPase_AAA_core"/>
</dbReference>